<reference evidence="3" key="1">
    <citation type="journal article" date="2013" name="Science">
        <title>The Amborella genome and the evolution of flowering plants.</title>
        <authorList>
            <consortium name="Amborella Genome Project"/>
        </authorList>
    </citation>
    <scope>NUCLEOTIDE SEQUENCE [LARGE SCALE GENOMIC DNA]</scope>
</reference>
<dbReference type="FunFam" id="1.10.10.10:FF:000368">
    <property type="entry name" value="vacuolar protein sorting-associated protein 36-like"/>
    <property type="match status" value="1"/>
</dbReference>
<evidence type="ECO:0000313" key="3">
    <source>
        <dbReference type="Proteomes" id="UP000017836"/>
    </source>
</evidence>
<dbReference type="Proteomes" id="UP000017836">
    <property type="component" value="Unassembled WGS sequence"/>
</dbReference>
<comment type="subcellular location">
    <subcellularLocation>
        <location evidence="1">Cytoplasm</location>
    </subcellularLocation>
    <subcellularLocation>
        <location evidence="1">Endosome</location>
    </subcellularLocation>
</comment>
<dbReference type="GO" id="GO:0032266">
    <property type="term" value="F:phosphatidylinositol-3-phosphate binding"/>
    <property type="evidence" value="ECO:0007669"/>
    <property type="project" value="UniProtKB-UniRule"/>
</dbReference>
<dbReference type="InterPro" id="IPR036390">
    <property type="entry name" value="WH_DNA-bd_sf"/>
</dbReference>
<name>W1NR24_AMBTC</name>
<dbReference type="GO" id="GO:0043130">
    <property type="term" value="F:ubiquitin binding"/>
    <property type="evidence" value="ECO:0007669"/>
    <property type="project" value="UniProtKB-UniRule"/>
</dbReference>
<dbReference type="InterPro" id="IPR037855">
    <property type="entry name" value="Vps36"/>
</dbReference>
<dbReference type="STRING" id="13333.W1NR24"/>
<organism evidence="2 3">
    <name type="scientific">Amborella trichopoda</name>
    <dbReference type="NCBI Taxonomy" id="13333"/>
    <lineage>
        <taxon>Eukaryota</taxon>
        <taxon>Viridiplantae</taxon>
        <taxon>Streptophyta</taxon>
        <taxon>Embryophyta</taxon>
        <taxon>Tracheophyta</taxon>
        <taxon>Spermatophyta</taxon>
        <taxon>Magnoliopsida</taxon>
        <taxon>Amborellales</taxon>
        <taxon>Amborellaceae</taxon>
        <taxon>Amborella</taxon>
    </lineage>
</organism>
<proteinExistence type="inferred from homology"/>
<comment type="similarity">
    <text evidence="1">Belongs to the VPS36 family.</text>
</comment>
<dbReference type="Gramene" id="ERM97284">
    <property type="protein sequence ID" value="ERM97284"/>
    <property type="gene ID" value="AMTR_s00119p00135310"/>
</dbReference>
<dbReference type="GO" id="GO:0031902">
    <property type="term" value="C:late endosome membrane"/>
    <property type="evidence" value="ECO:0007669"/>
    <property type="project" value="UniProtKB-UniRule"/>
</dbReference>
<accession>W1NR24</accession>
<dbReference type="InterPro" id="IPR036388">
    <property type="entry name" value="WH-like_DNA-bd_sf"/>
</dbReference>
<dbReference type="PANTHER" id="PTHR13128">
    <property type="entry name" value="VACUOLAR PROTEIN-SORTING-ASSOCIATED PROTEIN 36"/>
    <property type="match status" value="1"/>
</dbReference>
<protein>
    <recommendedName>
        <fullName evidence="1">Vacuolar protein-sorting-associated protein 36</fullName>
    </recommendedName>
    <alternativeName>
        <fullName evidence="1">ESCRT-II complex subunit VPS36</fullName>
    </alternativeName>
</protein>
<dbReference type="PANTHER" id="PTHR13128:SF12">
    <property type="entry name" value="VACUOLAR PROTEIN-SORTING-ASSOCIATED PROTEIN 36"/>
    <property type="match status" value="1"/>
</dbReference>
<dbReference type="AlphaFoldDB" id="W1NR24"/>
<comment type="function">
    <text evidence="1">Component of the ESCRT-II complex (endosomal sorting complex required for transport II), which is required for multivesicular body (MVB) formation and sorting of endosomal cargo proteins into MVBs.</text>
</comment>
<dbReference type="Pfam" id="PF04157">
    <property type="entry name" value="EAP30"/>
    <property type="match status" value="1"/>
</dbReference>
<keyword evidence="1" id="KW-0813">Transport</keyword>
<dbReference type="EMBL" id="KI396540">
    <property type="protein sequence ID" value="ERM97284.1"/>
    <property type="molecule type" value="Genomic_DNA"/>
</dbReference>
<dbReference type="SUPFAM" id="SSF46785">
    <property type="entry name" value="Winged helix' DNA-binding domain"/>
    <property type="match status" value="1"/>
</dbReference>
<dbReference type="Gene3D" id="1.10.10.10">
    <property type="entry name" value="Winged helix-like DNA-binding domain superfamily/Winged helix DNA-binding domain"/>
    <property type="match status" value="1"/>
</dbReference>
<keyword evidence="3" id="KW-1185">Reference proteome</keyword>
<evidence type="ECO:0000313" key="2">
    <source>
        <dbReference type="EMBL" id="ERM97284.1"/>
    </source>
</evidence>
<dbReference type="GO" id="GO:0000814">
    <property type="term" value="C:ESCRT II complex"/>
    <property type="evidence" value="ECO:0007669"/>
    <property type="project" value="UniProtKB-UniRule"/>
</dbReference>
<evidence type="ECO:0000256" key="1">
    <source>
        <dbReference type="RuleBase" id="RU367095"/>
    </source>
</evidence>
<dbReference type="InterPro" id="IPR040608">
    <property type="entry name" value="Snf8/Vps36"/>
</dbReference>
<dbReference type="HOGENOM" id="CLU_2336477_0_0_1"/>
<keyword evidence="1" id="KW-0653">Protein transport</keyword>
<sequence>MVVQSKAHSDEEVFARIRSLALKPEALRTGISPSDAARTLGVAPALAKEHLLAAENKGLLCRDIAPEGLRFYLNLFIEVNPSNMYIILVQRARIHRAN</sequence>
<dbReference type="eggNOG" id="KOG2760">
    <property type="taxonomic scope" value="Eukaryota"/>
</dbReference>
<keyword evidence="1" id="KW-0963">Cytoplasm</keyword>
<dbReference type="GO" id="GO:0043328">
    <property type="term" value="P:protein transport to vacuole involved in ubiquitin-dependent protein catabolic process via the multivesicular body sorting pathway"/>
    <property type="evidence" value="ECO:0007669"/>
    <property type="project" value="UniProtKB-UniRule"/>
</dbReference>
<gene>
    <name evidence="2" type="ORF">AMTR_s00119p00135310</name>
</gene>
<comment type="subunit">
    <text evidence="1">Component of the endosomal sorting complex required for transport II (ESCRT-II).</text>
</comment>
<dbReference type="OMA" id="ACTIWER"/>
<keyword evidence="1" id="KW-0967">Endosome</keyword>